<name>A0A271K964_9HYPH</name>
<evidence type="ECO:0000313" key="4">
    <source>
        <dbReference type="Proteomes" id="UP000215931"/>
    </source>
</evidence>
<feature type="chain" id="PRO_5012086146" evidence="2">
    <location>
        <begin position="24"/>
        <end position="88"/>
    </location>
</feature>
<dbReference type="OrthoDB" id="9815800at2"/>
<evidence type="ECO:0000256" key="2">
    <source>
        <dbReference type="SAM" id="SignalP"/>
    </source>
</evidence>
<organism evidence="3 4">
    <name type="scientific">Mesorhizobium wenxiniae</name>
    <dbReference type="NCBI Taxonomy" id="2014805"/>
    <lineage>
        <taxon>Bacteria</taxon>
        <taxon>Pseudomonadati</taxon>
        <taxon>Pseudomonadota</taxon>
        <taxon>Alphaproteobacteria</taxon>
        <taxon>Hyphomicrobiales</taxon>
        <taxon>Phyllobacteriaceae</taxon>
        <taxon>Mesorhizobium</taxon>
    </lineage>
</organism>
<dbReference type="AlphaFoldDB" id="A0A271K964"/>
<comment type="caution">
    <text evidence="3">The sequence shown here is derived from an EMBL/GenBank/DDBJ whole genome shotgun (WGS) entry which is preliminary data.</text>
</comment>
<keyword evidence="2" id="KW-0732">Signal</keyword>
<protein>
    <submittedName>
        <fullName evidence="3">Conjugal transfer protein TrbK</fullName>
    </submittedName>
</protein>
<dbReference type="Pfam" id="PF20084">
    <property type="entry name" value="TrbK"/>
    <property type="match status" value="1"/>
</dbReference>
<dbReference type="RefSeq" id="WP_095521506.1">
    <property type="nucleotide sequence ID" value="NZ_NPKH01000037.1"/>
</dbReference>
<evidence type="ECO:0000256" key="1">
    <source>
        <dbReference type="SAM" id="MobiDB-lite"/>
    </source>
</evidence>
<evidence type="ECO:0000313" key="3">
    <source>
        <dbReference type="EMBL" id="PAP92190.1"/>
    </source>
</evidence>
<reference evidence="3 4" key="1">
    <citation type="submission" date="2017-08" db="EMBL/GenBank/DDBJ databases">
        <title>Mesorhizobium wenxinae sp. nov., a novel rhizobial species isolated from root nodules of chickpea (Cicer arietinum L.).</title>
        <authorList>
            <person name="Zhang J."/>
        </authorList>
    </citation>
    <scope>NUCLEOTIDE SEQUENCE [LARGE SCALE GENOMIC DNA]</scope>
    <source>
        <strain evidence="4">WYCCWR 10019</strain>
    </source>
</reference>
<keyword evidence="4" id="KW-1185">Reference proteome</keyword>
<feature type="region of interest" description="Disordered" evidence="1">
    <location>
        <begin position="28"/>
        <end position="51"/>
    </location>
</feature>
<proteinExistence type="predicted"/>
<accession>A0A271K964</accession>
<dbReference type="Proteomes" id="UP000215931">
    <property type="component" value="Unassembled WGS sequence"/>
</dbReference>
<dbReference type="NCBIfam" id="TIGR04360">
    <property type="entry name" value="other_trbK"/>
    <property type="match status" value="1"/>
</dbReference>
<feature type="signal peptide" evidence="2">
    <location>
        <begin position="1"/>
        <end position="23"/>
    </location>
</feature>
<gene>
    <name evidence="3" type="ORF">CIT31_28900</name>
</gene>
<dbReference type="InterPro" id="IPR027587">
    <property type="entry name" value="TrbK"/>
</dbReference>
<sequence>MDGKMFARLAAVIAIAVAGTAAAIHLAHEESSTAARPSPAAAEAPRTDPLRDTLRRCQQMGESATRDPQCLAAWDGNRRRFLSPTAGN</sequence>
<dbReference type="EMBL" id="NPKH01000037">
    <property type="protein sequence ID" value="PAP92190.1"/>
    <property type="molecule type" value="Genomic_DNA"/>
</dbReference>
<feature type="compositionally biased region" description="Low complexity" evidence="1">
    <location>
        <begin position="32"/>
        <end position="44"/>
    </location>
</feature>